<dbReference type="EMBL" id="FNCS01000010">
    <property type="protein sequence ID" value="SDG86653.1"/>
    <property type="molecule type" value="Genomic_DNA"/>
</dbReference>
<dbReference type="NCBIfam" id="TIGR03868">
    <property type="entry name" value="F420-O_ABCperi"/>
    <property type="match status" value="1"/>
</dbReference>
<dbReference type="PANTHER" id="PTHR30535:SF7">
    <property type="entry name" value="IRON(III) DICITRATE-BINDING PROTEIN"/>
    <property type="match status" value="1"/>
</dbReference>
<protein>
    <submittedName>
        <fullName evidence="2">Iron complex transport system substrate-binding protein</fullName>
    </submittedName>
</protein>
<dbReference type="STRING" id="440168.SAMN04487974_11077"/>
<dbReference type="InterPro" id="IPR050902">
    <property type="entry name" value="ABC_Transporter_SBP"/>
</dbReference>
<dbReference type="Proteomes" id="UP000199495">
    <property type="component" value="Unassembled WGS sequence"/>
</dbReference>
<dbReference type="PROSITE" id="PS50983">
    <property type="entry name" value="FE_B12_PBP"/>
    <property type="match status" value="1"/>
</dbReference>
<accession>A0A1G7XRI2</accession>
<evidence type="ECO:0000259" key="1">
    <source>
        <dbReference type="PROSITE" id="PS50983"/>
    </source>
</evidence>
<dbReference type="PANTHER" id="PTHR30535">
    <property type="entry name" value="VITAMIN B12-BINDING PROTEIN"/>
    <property type="match status" value="1"/>
</dbReference>
<dbReference type="Pfam" id="PF01497">
    <property type="entry name" value="Peripla_BP_2"/>
    <property type="match status" value="1"/>
</dbReference>
<evidence type="ECO:0000313" key="3">
    <source>
        <dbReference type="Proteomes" id="UP000199495"/>
    </source>
</evidence>
<keyword evidence="3" id="KW-1185">Reference proteome</keyword>
<dbReference type="InterPro" id="IPR002491">
    <property type="entry name" value="ABC_transptr_periplasmic_BD"/>
</dbReference>
<sequence>MRFPVSIRSCGTPLIRDASPTAGEGSAGGSPIATVLLLPWWPEVAAKRSDEGRAALAKRSALAIASTLILATPAFATEYPLTIENCGVTVTFDAPPERVVTIKSTATEMLLALGLGDKIVGVGFQDGPVPDEWAPAAPLPVLADRVPSQEVVLEAAPDLVYGGWESSFAADATGTRESLQSLGVATYVAPTACRSQGTPDRLNFDDIFSQILEMGVIFDVEARATELVAEQRAMLDAIKPTSGLTGLWYSSATATPYVGAGLGGPQMTMEALGIANIFADIEDTWASASWEAIVDADPDVIVLVDAAWNSRAQKIELLNSNPATANLNAVQNEHYLTIPFPAAEPGVRSVPALRDLADQLAELDF</sequence>
<evidence type="ECO:0000313" key="2">
    <source>
        <dbReference type="EMBL" id="SDG86653.1"/>
    </source>
</evidence>
<reference evidence="2 3" key="1">
    <citation type="submission" date="2016-10" db="EMBL/GenBank/DDBJ databases">
        <authorList>
            <person name="de Groot N.N."/>
        </authorList>
    </citation>
    <scope>NUCLEOTIDE SEQUENCE [LARGE SCALE GENOMIC DNA]</scope>
    <source>
        <strain evidence="2 3">CGMCC 1.10267</strain>
    </source>
</reference>
<proteinExistence type="predicted"/>
<organism evidence="2 3">
    <name type="scientific">Pelagibacterium luteolum</name>
    <dbReference type="NCBI Taxonomy" id="440168"/>
    <lineage>
        <taxon>Bacteria</taxon>
        <taxon>Pseudomonadati</taxon>
        <taxon>Pseudomonadota</taxon>
        <taxon>Alphaproteobacteria</taxon>
        <taxon>Hyphomicrobiales</taxon>
        <taxon>Devosiaceae</taxon>
        <taxon>Pelagibacterium</taxon>
    </lineage>
</organism>
<dbReference type="Gene3D" id="3.40.50.1980">
    <property type="entry name" value="Nitrogenase molybdenum iron protein domain"/>
    <property type="match status" value="2"/>
</dbReference>
<dbReference type="SUPFAM" id="SSF53807">
    <property type="entry name" value="Helical backbone' metal receptor"/>
    <property type="match status" value="1"/>
</dbReference>
<feature type="domain" description="Fe/B12 periplasmic-binding" evidence="1">
    <location>
        <begin position="98"/>
        <end position="365"/>
    </location>
</feature>
<dbReference type="AlphaFoldDB" id="A0A1G7XRI2"/>
<name>A0A1G7XRI2_9HYPH</name>
<gene>
    <name evidence="2" type="ORF">SAMN04487974_11077</name>
</gene>
<dbReference type="InterPro" id="IPR022287">
    <property type="entry name" value="ABC_trnsptr_F420-0_sub-bd_pred"/>
</dbReference>